<evidence type="ECO:0000313" key="2">
    <source>
        <dbReference type="WBParaSite" id="nRc.2.0.1.t45859-RA"/>
    </source>
</evidence>
<keyword evidence="1" id="KW-1185">Reference proteome</keyword>
<organism evidence="1 2">
    <name type="scientific">Romanomermis culicivorax</name>
    <name type="common">Nematode worm</name>
    <dbReference type="NCBI Taxonomy" id="13658"/>
    <lineage>
        <taxon>Eukaryota</taxon>
        <taxon>Metazoa</taxon>
        <taxon>Ecdysozoa</taxon>
        <taxon>Nematoda</taxon>
        <taxon>Enoplea</taxon>
        <taxon>Dorylaimia</taxon>
        <taxon>Mermithida</taxon>
        <taxon>Mermithoidea</taxon>
        <taxon>Mermithidae</taxon>
        <taxon>Romanomermis</taxon>
    </lineage>
</organism>
<dbReference type="AlphaFoldDB" id="A0A915L455"/>
<evidence type="ECO:0000313" key="1">
    <source>
        <dbReference type="Proteomes" id="UP000887565"/>
    </source>
</evidence>
<sequence length="319" mass="34828">YYFYLIKKISHFEAVSSNIIAVREQNPSSSTSNEKIMVRGNVVVEKLRLAPSVKVEDALNTPSVTSANNGQTRAFFPSVGGLDGLDMDLPQITAHFEASIIYPERPSNQNAACSSTNTIQTPTVTHKFTYKGTVTTNATPHAVSPGLTQLFQFPNAQQILDMLARQAQLPLSNLQLVRTPTTVSDAQQIEDVLQVVPDATTVCSTAAAVTTATDLEPQSAVLYDEILPNQFFATLSMVIKLHLVAIAINLHFRGKSKLNVLAMDVPGTGAEFLGTLVPSLHKFWVCPQLFDPLTDSYTHDKGPSSYNLESLLQELMISY</sequence>
<protein>
    <submittedName>
        <fullName evidence="2">Uncharacterized protein</fullName>
    </submittedName>
</protein>
<reference evidence="2" key="1">
    <citation type="submission" date="2022-11" db="UniProtKB">
        <authorList>
            <consortium name="WormBaseParasite"/>
        </authorList>
    </citation>
    <scope>IDENTIFICATION</scope>
</reference>
<proteinExistence type="predicted"/>
<accession>A0A915L455</accession>
<dbReference type="WBParaSite" id="nRc.2.0.1.t45859-RA">
    <property type="protein sequence ID" value="nRc.2.0.1.t45859-RA"/>
    <property type="gene ID" value="nRc.2.0.1.g45859"/>
</dbReference>
<dbReference type="Proteomes" id="UP000887565">
    <property type="component" value="Unplaced"/>
</dbReference>
<name>A0A915L455_ROMCU</name>